<dbReference type="Proteomes" id="UP001601288">
    <property type="component" value="Unassembled WGS sequence"/>
</dbReference>
<accession>A0ABW6LQB4</accession>
<keyword evidence="3" id="KW-1185">Reference proteome</keyword>
<protein>
    <recommendedName>
        <fullName evidence="4">Transposase</fullName>
    </recommendedName>
</protein>
<name>A0ABW6LQB4_9ACTN</name>
<sequence length="85" mass="9292">MISRAGVRWKIEEDNREGKQLVGLGGYQVRTWTAWHRHVTCAVLALAFLVVQRAHHPDPAPPTEDPGEAGAEGKAEAVTPAPQTR</sequence>
<gene>
    <name evidence="2" type="ORF">ACFYM3_35325</name>
</gene>
<evidence type="ECO:0008006" key="4">
    <source>
        <dbReference type="Google" id="ProtNLM"/>
    </source>
</evidence>
<feature type="region of interest" description="Disordered" evidence="1">
    <location>
        <begin position="55"/>
        <end position="85"/>
    </location>
</feature>
<dbReference type="SUPFAM" id="SSF53098">
    <property type="entry name" value="Ribonuclease H-like"/>
    <property type="match status" value="1"/>
</dbReference>
<evidence type="ECO:0000313" key="3">
    <source>
        <dbReference type="Proteomes" id="UP001601288"/>
    </source>
</evidence>
<proteinExistence type="predicted"/>
<reference evidence="2 3" key="1">
    <citation type="submission" date="2024-10" db="EMBL/GenBank/DDBJ databases">
        <title>The Natural Products Discovery Center: Release of the First 8490 Sequenced Strains for Exploring Actinobacteria Biosynthetic Diversity.</title>
        <authorList>
            <person name="Kalkreuter E."/>
            <person name="Kautsar S.A."/>
            <person name="Yang D."/>
            <person name="Bader C.D."/>
            <person name="Teijaro C.N."/>
            <person name="Fluegel L."/>
            <person name="Davis C.M."/>
            <person name="Simpson J.R."/>
            <person name="Lauterbach L."/>
            <person name="Steele A.D."/>
            <person name="Gui C."/>
            <person name="Meng S."/>
            <person name="Li G."/>
            <person name="Viehrig K."/>
            <person name="Ye F."/>
            <person name="Su P."/>
            <person name="Kiefer A.F."/>
            <person name="Nichols A."/>
            <person name="Cepeda A.J."/>
            <person name="Yan W."/>
            <person name="Fan B."/>
            <person name="Jiang Y."/>
            <person name="Adhikari A."/>
            <person name="Zheng C.-J."/>
            <person name="Schuster L."/>
            <person name="Cowan T.M."/>
            <person name="Smanski M.J."/>
            <person name="Chevrette M.G."/>
            <person name="De Carvalho L.P.S."/>
            <person name="Shen B."/>
        </authorList>
    </citation>
    <scope>NUCLEOTIDE SEQUENCE [LARGE SCALE GENOMIC DNA]</scope>
    <source>
        <strain evidence="2 3">NPDC007066</strain>
    </source>
</reference>
<dbReference type="EMBL" id="JBIAFP010000028">
    <property type="protein sequence ID" value="MFE9229777.1"/>
    <property type="molecule type" value="Genomic_DNA"/>
</dbReference>
<dbReference type="InterPro" id="IPR012337">
    <property type="entry name" value="RNaseH-like_sf"/>
</dbReference>
<dbReference type="RefSeq" id="WP_358291847.1">
    <property type="nucleotide sequence ID" value="NZ_JBEYGJ010000055.1"/>
</dbReference>
<comment type="caution">
    <text evidence="2">The sequence shown here is derived from an EMBL/GenBank/DDBJ whole genome shotgun (WGS) entry which is preliminary data.</text>
</comment>
<organism evidence="2 3">
    <name type="scientific">Streptomyces massasporeus</name>
    <dbReference type="NCBI Taxonomy" id="67324"/>
    <lineage>
        <taxon>Bacteria</taxon>
        <taxon>Bacillati</taxon>
        <taxon>Actinomycetota</taxon>
        <taxon>Actinomycetes</taxon>
        <taxon>Kitasatosporales</taxon>
        <taxon>Streptomycetaceae</taxon>
        <taxon>Streptomyces</taxon>
    </lineage>
</organism>
<evidence type="ECO:0000256" key="1">
    <source>
        <dbReference type="SAM" id="MobiDB-lite"/>
    </source>
</evidence>
<evidence type="ECO:0000313" key="2">
    <source>
        <dbReference type="EMBL" id="MFE9229777.1"/>
    </source>
</evidence>